<name>A0ABQ2UMP0_9PSEU</name>
<evidence type="ECO:0000313" key="3">
    <source>
        <dbReference type="Proteomes" id="UP000649573"/>
    </source>
</evidence>
<feature type="region of interest" description="Disordered" evidence="1">
    <location>
        <begin position="1"/>
        <end position="38"/>
    </location>
</feature>
<proteinExistence type="predicted"/>
<sequence length="303" mass="31933">MDVAAHAAAVDGEGVRTRRNEEEPAHEASRGPRPAPDHDLLRLQATAGNQATVAHVQRQSHGAAPRVGTRFRHPAGVRSPHRSITAEFDGQMFRVRAGSTVLMAVEAASGRPVSVRSGDARTCGGATSESYKNNPRYVGISDFGPIPEGTFTFRAAEFGLFDQVEQLRMIGGGSFTDPFGQALHGGDWGAGRAPLHPAHVVPAPRGCGNTGRRSGFYIHGGSLSGSSGCIDIGNAGITQLLGHLAGYTGTVTVTVHYAHPAPDVGRLERAIGGATYPGQRDPSLLDRVRGAWDQLRGNESTEH</sequence>
<feature type="compositionally biased region" description="Basic residues" evidence="1">
    <location>
        <begin position="69"/>
        <end position="78"/>
    </location>
</feature>
<evidence type="ECO:0000313" key="2">
    <source>
        <dbReference type="EMBL" id="GGU44483.1"/>
    </source>
</evidence>
<protein>
    <recommendedName>
        <fullName evidence="4">L,D-transpeptidase catalytic domain</fullName>
    </recommendedName>
</protein>
<feature type="compositionally biased region" description="Basic and acidic residues" evidence="1">
    <location>
        <begin position="13"/>
        <end position="38"/>
    </location>
</feature>
<gene>
    <name evidence="2" type="ORF">GCM10010178_41150</name>
</gene>
<keyword evidence="3" id="KW-1185">Reference proteome</keyword>
<feature type="region of interest" description="Disordered" evidence="1">
    <location>
        <begin position="58"/>
        <end position="78"/>
    </location>
</feature>
<evidence type="ECO:0000256" key="1">
    <source>
        <dbReference type="SAM" id="MobiDB-lite"/>
    </source>
</evidence>
<dbReference type="Proteomes" id="UP000649573">
    <property type="component" value="Unassembled WGS sequence"/>
</dbReference>
<accession>A0ABQ2UMP0</accession>
<evidence type="ECO:0008006" key="4">
    <source>
        <dbReference type="Google" id="ProtNLM"/>
    </source>
</evidence>
<comment type="caution">
    <text evidence="2">The sequence shown here is derived from an EMBL/GenBank/DDBJ whole genome shotgun (WGS) entry which is preliminary data.</text>
</comment>
<dbReference type="EMBL" id="BMRE01000017">
    <property type="protein sequence ID" value="GGU44483.1"/>
    <property type="molecule type" value="Genomic_DNA"/>
</dbReference>
<dbReference type="RefSeq" id="WP_189255320.1">
    <property type="nucleotide sequence ID" value="NZ_BMRE01000017.1"/>
</dbReference>
<reference evidence="3" key="1">
    <citation type="journal article" date="2019" name="Int. J. Syst. Evol. Microbiol.">
        <title>The Global Catalogue of Microorganisms (GCM) 10K type strain sequencing project: providing services to taxonomists for standard genome sequencing and annotation.</title>
        <authorList>
            <consortium name="The Broad Institute Genomics Platform"/>
            <consortium name="The Broad Institute Genome Sequencing Center for Infectious Disease"/>
            <person name="Wu L."/>
            <person name="Ma J."/>
        </authorList>
    </citation>
    <scope>NUCLEOTIDE SEQUENCE [LARGE SCALE GENOMIC DNA]</scope>
    <source>
        <strain evidence="3">JCM 3296</strain>
    </source>
</reference>
<organism evidence="2 3">
    <name type="scientific">Lentzea flava</name>
    <dbReference type="NCBI Taxonomy" id="103732"/>
    <lineage>
        <taxon>Bacteria</taxon>
        <taxon>Bacillati</taxon>
        <taxon>Actinomycetota</taxon>
        <taxon>Actinomycetes</taxon>
        <taxon>Pseudonocardiales</taxon>
        <taxon>Pseudonocardiaceae</taxon>
        <taxon>Lentzea</taxon>
    </lineage>
</organism>